<dbReference type="CDD" id="cd00075">
    <property type="entry name" value="HATPase"/>
    <property type="match status" value="1"/>
</dbReference>
<evidence type="ECO:0000313" key="16">
    <source>
        <dbReference type="Proteomes" id="UP000596248"/>
    </source>
</evidence>
<keyword evidence="16" id="KW-1185">Reference proteome</keyword>
<dbReference type="PANTHER" id="PTHR43711:SF1">
    <property type="entry name" value="HISTIDINE KINASE 1"/>
    <property type="match status" value="1"/>
</dbReference>
<dbReference type="SMART" id="SM00304">
    <property type="entry name" value="HAMP"/>
    <property type="match status" value="1"/>
</dbReference>
<dbReference type="SUPFAM" id="SSF55874">
    <property type="entry name" value="ATPase domain of HSP90 chaperone/DNA topoisomerase II/histidine kinase"/>
    <property type="match status" value="1"/>
</dbReference>
<accession>A0ABX7FX80</accession>
<keyword evidence="5" id="KW-0597">Phosphoprotein</keyword>
<dbReference type="PRINTS" id="PR00344">
    <property type="entry name" value="BCTRLSENSOR"/>
</dbReference>
<dbReference type="InterPro" id="IPR005467">
    <property type="entry name" value="His_kinase_dom"/>
</dbReference>
<dbReference type="EMBL" id="CP069127">
    <property type="protein sequence ID" value="QRG70410.1"/>
    <property type="molecule type" value="Genomic_DNA"/>
</dbReference>
<keyword evidence="6" id="KW-0808">Transferase</keyword>
<evidence type="ECO:0000256" key="7">
    <source>
        <dbReference type="ARBA" id="ARBA00022741"/>
    </source>
</evidence>
<comment type="subcellular location">
    <subcellularLocation>
        <location evidence="2">Cell membrane</location>
        <topology evidence="2">Multi-pass membrane protein</topology>
    </subcellularLocation>
</comment>
<comment type="catalytic activity">
    <reaction evidence="1">
        <text>ATP + protein L-histidine = ADP + protein N-phospho-L-histidine.</text>
        <dbReference type="EC" id="2.7.13.3"/>
    </reaction>
</comment>
<evidence type="ECO:0000256" key="12">
    <source>
        <dbReference type="SAM" id="Phobius"/>
    </source>
</evidence>
<keyword evidence="9" id="KW-0067">ATP-binding</keyword>
<dbReference type="Gene3D" id="1.10.287.130">
    <property type="match status" value="1"/>
</dbReference>
<dbReference type="PROSITE" id="PS50885">
    <property type="entry name" value="HAMP"/>
    <property type="match status" value="1"/>
</dbReference>
<keyword evidence="12" id="KW-1133">Transmembrane helix</keyword>
<dbReference type="CDD" id="cd00082">
    <property type="entry name" value="HisKA"/>
    <property type="match status" value="1"/>
</dbReference>
<evidence type="ECO:0000256" key="6">
    <source>
        <dbReference type="ARBA" id="ARBA00022679"/>
    </source>
</evidence>
<keyword evidence="11 12" id="KW-0472">Membrane</keyword>
<feature type="transmembrane region" description="Helical" evidence="12">
    <location>
        <begin position="16"/>
        <end position="38"/>
    </location>
</feature>
<evidence type="ECO:0000259" key="14">
    <source>
        <dbReference type="PROSITE" id="PS50885"/>
    </source>
</evidence>
<dbReference type="SMART" id="SM00387">
    <property type="entry name" value="HATPase_c"/>
    <property type="match status" value="1"/>
</dbReference>
<feature type="transmembrane region" description="Helical" evidence="12">
    <location>
        <begin position="178"/>
        <end position="200"/>
    </location>
</feature>
<dbReference type="Proteomes" id="UP000596248">
    <property type="component" value="Chromosome"/>
</dbReference>
<organism evidence="15 16">
    <name type="scientific">Brevibacillus choshinensis</name>
    <dbReference type="NCBI Taxonomy" id="54911"/>
    <lineage>
        <taxon>Bacteria</taxon>
        <taxon>Bacillati</taxon>
        <taxon>Bacillota</taxon>
        <taxon>Bacilli</taxon>
        <taxon>Bacillales</taxon>
        <taxon>Paenibacillaceae</taxon>
        <taxon>Brevibacillus</taxon>
    </lineage>
</organism>
<evidence type="ECO:0000256" key="9">
    <source>
        <dbReference type="ARBA" id="ARBA00022840"/>
    </source>
</evidence>
<dbReference type="SUPFAM" id="SSF47384">
    <property type="entry name" value="Homodimeric domain of signal transducing histidine kinase"/>
    <property type="match status" value="1"/>
</dbReference>
<gene>
    <name evidence="15" type="ORF">JNE38_01990</name>
</gene>
<keyword evidence="12" id="KW-0812">Transmembrane</keyword>
<evidence type="ECO:0000256" key="8">
    <source>
        <dbReference type="ARBA" id="ARBA00022777"/>
    </source>
</evidence>
<evidence type="ECO:0000313" key="15">
    <source>
        <dbReference type="EMBL" id="QRG70410.1"/>
    </source>
</evidence>
<dbReference type="SMART" id="SM00388">
    <property type="entry name" value="HisKA"/>
    <property type="match status" value="1"/>
</dbReference>
<sequence length="494" mass="54618">MMQPSPPPSRSIRFQILVRSLFILSGILLVIGILQYVYMKNFIFTNKALSLQSQILSVPLEEWMSFLKQNRDGAETNPLQALRLPDSSVAIIDQSGVIKRSWADPHHGPAPELSQQAYLEAMQPQKQRGGISYSIVPDAHGFPRLLVLQPIGRPDRPAGLIQLTTSIRALHEVLVRQLTTFVALSILALIGGLLTFLPVLRKTLVPLSTMVQTVESINAGNLNLRLPQRQGQLETDRLAVAFNGMLERLEESFAAEKEAKEQMRRFVADASHELRTPLTSIHGFLEVLLRGAANDPDQLKEALQSMLGESERLTKLIHDLLFLAKIDKAPALAVQLKKMALHPIVRDMEPHLLMLAGTRNVQVEIDTQAELLIDPDRMKQVILNLFQNAVQHTDRNHGSIEVSLRNDASGVLLTVKDNGAGIPSEHLPHLFERFYRIDSARARSQGGSGLGLAITHSIVEAHGGSLSVLSKPGEGSSFTVWLPLAPQKQKKAPF</sequence>
<dbReference type="Gene3D" id="6.10.340.10">
    <property type="match status" value="1"/>
</dbReference>
<keyword evidence="4" id="KW-1003">Cell membrane</keyword>
<dbReference type="InterPro" id="IPR003594">
    <property type="entry name" value="HATPase_dom"/>
</dbReference>
<name>A0ABX7FX80_BRECH</name>
<feature type="domain" description="Histidine kinase" evidence="13">
    <location>
        <begin position="269"/>
        <end position="486"/>
    </location>
</feature>
<reference evidence="15 16" key="1">
    <citation type="submission" date="2021-01" db="EMBL/GenBank/DDBJ databases">
        <title>Identification of strong promoters based on the transcriptome of Brevibacillus choshinensis.</title>
        <authorList>
            <person name="Yao D."/>
            <person name="Zhang K."/>
            <person name="Wu J."/>
        </authorList>
    </citation>
    <scope>NUCLEOTIDE SEQUENCE [LARGE SCALE GENOMIC DNA]</scope>
    <source>
        <strain evidence="15 16">HPD31-SP3</strain>
    </source>
</reference>
<dbReference type="InterPro" id="IPR050736">
    <property type="entry name" value="Sensor_HK_Regulatory"/>
</dbReference>
<evidence type="ECO:0000259" key="13">
    <source>
        <dbReference type="PROSITE" id="PS50109"/>
    </source>
</evidence>
<protein>
    <recommendedName>
        <fullName evidence="3">histidine kinase</fullName>
        <ecNumber evidence="3">2.7.13.3</ecNumber>
    </recommendedName>
</protein>
<dbReference type="Pfam" id="PF00512">
    <property type="entry name" value="HisKA"/>
    <property type="match status" value="1"/>
</dbReference>
<dbReference type="Pfam" id="PF02518">
    <property type="entry name" value="HATPase_c"/>
    <property type="match status" value="1"/>
</dbReference>
<evidence type="ECO:0000256" key="10">
    <source>
        <dbReference type="ARBA" id="ARBA00023012"/>
    </source>
</evidence>
<dbReference type="InterPro" id="IPR036097">
    <property type="entry name" value="HisK_dim/P_sf"/>
</dbReference>
<dbReference type="InterPro" id="IPR004358">
    <property type="entry name" value="Sig_transdc_His_kin-like_C"/>
</dbReference>
<dbReference type="SUPFAM" id="SSF158472">
    <property type="entry name" value="HAMP domain-like"/>
    <property type="match status" value="1"/>
</dbReference>
<evidence type="ECO:0000256" key="1">
    <source>
        <dbReference type="ARBA" id="ARBA00000085"/>
    </source>
</evidence>
<dbReference type="Gene3D" id="3.30.565.10">
    <property type="entry name" value="Histidine kinase-like ATPase, C-terminal domain"/>
    <property type="match status" value="1"/>
</dbReference>
<evidence type="ECO:0000256" key="11">
    <source>
        <dbReference type="ARBA" id="ARBA00023136"/>
    </source>
</evidence>
<dbReference type="InterPro" id="IPR003661">
    <property type="entry name" value="HisK_dim/P_dom"/>
</dbReference>
<proteinExistence type="predicted"/>
<evidence type="ECO:0000256" key="3">
    <source>
        <dbReference type="ARBA" id="ARBA00012438"/>
    </source>
</evidence>
<dbReference type="InterPro" id="IPR036890">
    <property type="entry name" value="HATPase_C_sf"/>
</dbReference>
<dbReference type="PANTHER" id="PTHR43711">
    <property type="entry name" value="TWO-COMPONENT HISTIDINE KINASE"/>
    <property type="match status" value="1"/>
</dbReference>
<keyword evidence="8" id="KW-0418">Kinase</keyword>
<dbReference type="EC" id="2.7.13.3" evidence="3"/>
<evidence type="ECO:0000256" key="4">
    <source>
        <dbReference type="ARBA" id="ARBA00022475"/>
    </source>
</evidence>
<evidence type="ECO:0000256" key="2">
    <source>
        <dbReference type="ARBA" id="ARBA00004651"/>
    </source>
</evidence>
<dbReference type="Pfam" id="PF00672">
    <property type="entry name" value="HAMP"/>
    <property type="match status" value="1"/>
</dbReference>
<keyword evidence="10" id="KW-0902">Two-component regulatory system</keyword>
<dbReference type="CDD" id="cd06225">
    <property type="entry name" value="HAMP"/>
    <property type="match status" value="1"/>
</dbReference>
<feature type="domain" description="HAMP" evidence="14">
    <location>
        <begin position="201"/>
        <end position="254"/>
    </location>
</feature>
<keyword evidence="7" id="KW-0547">Nucleotide-binding</keyword>
<dbReference type="PROSITE" id="PS50109">
    <property type="entry name" value="HIS_KIN"/>
    <property type="match status" value="1"/>
</dbReference>
<evidence type="ECO:0000256" key="5">
    <source>
        <dbReference type="ARBA" id="ARBA00022553"/>
    </source>
</evidence>
<dbReference type="InterPro" id="IPR003660">
    <property type="entry name" value="HAMP_dom"/>
</dbReference>